<reference evidence="3 4" key="1">
    <citation type="journal article" date="2019" name="Nat. Ecol. Evol.">
        <title>Megaphylogeny resolves global patterns of mushroom evolution.</title>
        <authorList>
            <person name="Varga T."/>
            <person name="Krizsan K."/>
            <person name="Foldi C."/>
            <person name="Dima B."/>
            <person name="Sanchez-Garcia M."/>
            <person name="Sanchez-Ramirez S."/>
            <person name="Szollosi G.J."/>
            <person name="Szarkandi J.G."/>
            <person name="Papp V."/>
            <person name="Albert L."/>
            <person name="Andreopoulos W."/>
            <person name="Angelini C."/>
            <person name="Antonin V."/>
            <person name="Barry K.W."/>
            <person name="Bougher N.L."/>
            <person name="Buchanan P."/>
            <person name="Buyck B."/>
            <person name="Bense V."/>
            <person name="Catcheside P."/>
            <person name="Chovatia M."/>
            <person name="Cooper J."/>
            <person name="Damon W."/>
            <person name="Desjardin D."/>
            <person name="Finy P."/>
            <person name="Geml J."/>
            <person name="Haridas S."/>
            <person name="Hughes K."/>
            <person name="Justo A."/>
            <person name="Karasinski D."/>
            <person name="Kautmanova I."/>
            <person name="Kiss B."/>
            <person name="Kocsube S."/>
            <person name="Kotiranta H."/>
            <person name="LaButti K.M."/>
            <person name="Lechner B.E."/>
            <person name="Liimatainen K."/>
            <person name="Lipzen A."/>
            <person name="Lukacs Z."/>
            <person name="Mihaltcheva S."/>
            <person name="Morgado L.N."/>
            <person name="Niskanen T."/>
            <person name="Noordeloos M.E."/>
            <person name="Ohm R.A."/>
            <person name="Ortiz-Santana B."/>
            <person name="Ovrebo C."/>
            <person name="Racz N."/>
            <person name="Riley R."/>
            <person name="Savchenko A."/>
            <person name="Shiryaev A."/>
            <person name="Soop K."/>
            <person name="Spirin V."/>
            <person name="Szebenyi C."/>
            <person name="Tomsovsky M."/>
            <person name="Tulloss R.E."/>
            <person name="Uehling J."/>
            <person name="Grigoriev I.V."/>
            <person name="Vagvolgyi C."/>
            <person name="Papp T."/>
            <person name="Martin F.M."/>
            <person name="Miettinen O."/>
            <person name="Hibbett D.S."/>
            <person name="Nagy L.G."/>
        </authorList>
    </citation>
    <scope>NUCLEOTIDE SEQUENCE [LARGE SCALE GENOMIC DNA]</scope>
    <source>
        <strain evidence="3 4">CBS 309.79</strain>
    </source>
</reference>
<gene>
    <name evidence="3" type="ORF">BDV98DRAFT_562245</name>
</gene>
<protein>
    <recommendedName>
        <fullName evidence="5">Phenylacetyl-CoA ligase</fullName>
    </recommendedName>
</protein>
<dbReference type="CDD" id="cd05911">
    <property type="entry name" value="Firefly_Luc_like"/>
    <property type="match status" value="1"/>
</dbReference>
<dbReference type="InterPro" id="IPR020845">
    <property type="entry name" value="AMP-binding_CS"/>
</dbReference>
<dbReference type="EMBL" id="ML178818">
    <property type="protein sequence ID" value="TFL04442.1"/>
    <property type="molecule type" value="Genomic_DNA"/>
</dbReference>
<keyword evidence="4" id="KW-1185">Reference proteome</keyword>
<dbReference type="OrthoDB" id="6509636at2759"/>
<dbReference type="STRING" id="1884261.A0A5C3QRF0"/>
<dbReference type="Proteomes" id="UP000305067">
    <property type="component" value="Unassembled WGS sequence"/>
</dbReference>
<accession>A0A5C3QRF0</accession>
<dbReference type="InterPro" id="IPR000873">
    <property type="entry name" value="AMP-dep_synth/lig_dom"/>
</dbReference>
<feature type="domain" description="AMP-dependent synthetase/ligase" evidence="1">
    <location>
        <begin position="37"/>
        <end position="418"/>
    </location>
</feature>
<name>A0A5C3QRF0_9AGAR</name>
<organism evidence="3 4">
    <name type="scientific">Pterulicium gracile</name>
    <dbReference type="NCBI Taxonomy" id="1884261"/>
    <lineage>
        <taxon>Eukaryota</taxon>
        <taxon>Fungi</taxon>
        <taxon>Dikarya</taxon>
        <taxon>Basidiomycota</taxon>
        <taxon>Agaricomycotina</taxon>
        <taxon>Agaricomycetes</taxon>
        <taxon>Agaricomycetidae</taxon>
        <taxon>Agaricales</taxon>
        <taxon>Pleurotineae</taxon>
        <taxon>Pterulaceae</taxon>
        <taxon>Pterulicium</taxon>
    </lineage>
</organism>
<dbReference type="SUPFAM" id="SSF56801">
    <property type="entry name" value="Acetyl-CoA synthetase-like"/>
    <property type="match status" value="1"/>
</dbReference>
<dbReference type="InterPro" id="IPR025110">
    <property type="entry name" value="AMP-bd_C"/>
</dbReference>
<sequence>MTEFYSPGGELPHIRDDLTIPQFMFDFTHPSRPVVSPSAPVLVEDATGKALDLNQVRERTFGLANALRHKYGIDRDDVVVVFSPNHVDYPISIWAIHQTGGIFSGANPSYTSSELEYQLEVTRAKLIICDPTSLDTTLKAAKARNIPVDRIVVFDTPSTGSGYTTVSQLVDEGLRLSKQGKRFEELKLKPGEAKTKLAFLSFSSGTTGRPKAVAIPHYSVIINVVQCAVHNKVNEDYTSWNERRYRPGDVGLGALPFYHIYGLVVNLHVTMYSGLSLVVIPKFDFVGFLKSIVRHKISHLFLVPPHAVLLCKHPAMKDYDIRKYVRMIVLGAAPLSEEINYQLFKVFPDAHIGQAYGMTETCTAVTIYPLKTKRGASGSSGHLLPGVVAKVVKPDGTMAGYGEEGELYAKSPSNAIGYSNNKQATEETFIDGWVRTGDSVVIREDNEVFIVDRLKEILKVRGFQVAPAELEGCLLDHPDVSDSCVVGIEDEFSGELPLAFVVITAEAKKRIAGSKVMELGLKESIMQHVAKNKINYKHLKGGVEIIEVIPKNPSGKLLRRVLRDEAKAVAKKRKAAAAGHGTKL</sequence>
<evidence type="ECO:0000313" key="3">
    <source>
        <dbReference type="EMBL" id="TFL04442.1"/>
    </source>
</evidence>
<dbReference type="InterPro" id="IPR045851">
    <property type="entry name" value="AMP-bd_C_sf"/>
</dbReference>
<proteinExistence type="predicted"/>
<dbReference type="Pfam" id="PF00501">
    <property type="entry name" value="AMP-binding"/>
    <property type="match status" value="1"/>
</dbReference>
<dbReference type="PANTHER" id="PTHR24096">
    <property type="entry name" value="LONG-CHAIN-FATTY-ACID--COA LIGASE"/>
    <property type="match status" value="1"/>
</dbReference>
<dbReference type="Pfam" id="PF13193">
    <property type="entry name" value="AMP-binding_C"/>
    <property type="match status" value="1"/>
</dbReference>
<evidence type="ECO:0000313" key="4">
    <source>
        <dbReference type="Proteomes" id="UP000305067"/>
    </source>
</evidence>
<dbReference type="Gene3D" id="2.30.38.10">
    <property type="entry name" value="Luciferase, Domain 3"/>
    <property type="match status" value="1"/>
</dbReference>
<dbReference type="Gene3D" id="3.30.300.30">
    <property type="match status" value="1"/>
</dbReference>
<dbReference type="Gene3D" id="3.40.50.980">
    <property type="match status" value="2"/>
</dbReference>
<feature type="domain" description="AMP-binding enzyme C-terminal" evidence="2">
    <location>
        <begin position="469"/>
        <end position="556"/>
    </location>
</feature>
<evidence type="ECO:0000259" key="1">
    <source>
        <dbReference type="Pfam" id="PF00501"/>
    </source>
</evidence>
<evidence type="ECO:0008006" key="5">
    <source>
        <dbReference type="Google" id="ProtNLM"/>
    </source>
</evidence>
<evidence type="ECO:0000259" key="2">
    <source>
        <dbReference type="Pfam" id="PF13193"/>
    </source>
</evidence>
<dbReference type="PANTHER" id="PTHR24096:SF422">
    <property type="entry name" value="BCDNA.GH02901"/>
    <property type="match status" value="1"/>
</dbReference>
<dbReference type="AlphaFoldDB" id="A0A5C3QRF0"/>
<dbReference type="PROSITE" id="PS00455">
    <property type="entry name" value="AMP_BINDING"/>
    <property type="match status" value="1"/>
</dbReference>
<dbReference type="GO" id="GO:0016405">
    <property type="term" value="F:CoA-ligase activity"/>
    <property type="evidence" value="ECO:0007669"/>
    <property type="project" value="TreeGrafter"/>
</dbReference>